<dbReference type="InterPro" id="IPR051449">
    <property type="entry name" value="ABC-2_transporter_component"/>
</dbReference>
<feature type="domain" description="ABC transmembrane type-2" evidence="10">
    <location>
        <begin position="12"/>
        <end position="241"/>
    </location>
</feature>
<dbReference type="PANTHER" id="PTHR30294:SF38">
    <property type="entry name" value="TRANSPORT PERMEASE PROTEIN"/>
    <property type="match status" value="1"/>
</dbReference>
<dbReference type="PANTHER" id="PTHR30294">
    <property type="entry name" value="MEMBRANE COMPONENT OF ABC TRANSPORTER YHHJ-RELATED"/>
    <property type="match status" value="1"/>
</dbReference>
<feature type="transmembrane region" description="Helical" evidence="9">
    <location>
        <begin position="94"/>
        <end position="122"/>
    </location>
</feature>
<dbReference type="GO" id="GO:0140359">
    <property type="term" value="F:ABC-type transporter activity"/>
    <property type="evidence" value="ECO:0007669"/>
    <property type="project" value="InterPro"/>
</dbReference>
<sequence>MNPTRTLATAGRVLRQLVGDPRTMVLLLGVPAGLLALLGWVYEFSGLYDRVGAVLLAIFPFTVMFVVTSVATLRERQSGTLERLLTTPLRRGELLAGYALAFGVMTVFQTAVTAAVAVLVGLSFAGPWWALLLVALTASSLGTALGLLASAFARTEFQAVQFMPAFVLPQVLLCGLIVPREALPRVLELVSTALPLSHAVEAVTVVRDQARMGADLAEPLAVLAGMALAALALATVTLPRRTP</sequence>
<proteinExistence type="inferred from homology"/>
<feature type="transmembrane region" description="Helical" evidence="9">
    <location>
        <begin position="54"/>
        <end position="73"/>
    </location>
</feature>
<dbReference type="InterPro" id="IPR047817">
    <property type="entry name" value="ABC2_TM_bact-type"/>
</dbReference>
<feature type="transmembrane region" description="Helical" evidence="9">
    <location>
        <begin position="24"/>
        <end position="42"/>
    </location>
</feature>
<dbReference type="EMBL" id="FYEZ01000001">
    <property type="protein sequence ID" value="SNC63285.1"/>
    <property type="molecule type" value="Genomic_DNA"/>
</dbReference>
<evidence type="ECO:0000259" key="10">
    <source>
        <dbReference type="PROSITE" id="PS51012"/>
    </source>
</evidence>
<keyword evidence="7 9" id="KW-0472">Membrane</keyword>
<dbReference type="InterPro" id="IPR000412">
    <property type="entry name" value="ABC_2_transport"/>
</dbReference>
<reference evidence="11 12" key="1">
    <citation type="submission" date="2017-06" db="EMBL/GenBank/DDBJ databases">
        <authorList>
            <person name="Kim H.J."/>
            <person name="Triplett B.A."/>
        </authorList>
    </citation>
    <scope>NUCLEOTIDE SEQUENCE [LARGE SCALE GENOMIC DNA]</scope>
    <source>
        <strain evidence="11 12">DSM 22179</strain>
    </source>
</reference>
<evidence type="ECO:0000256" key="7">
    <source>
        <dbReference type="ARBA" id="ARBA00023136"/>
    </source>
</evidence>
<keyword evidence="5 9" id="KW-0812">Transmembrane</keyword>
<keyword evidence="6 9" id="KW-1133">Transmembrane helix</keyword>
<comment type="subcellular location">
    <subcellularLocation>
        <location evidence="1 9">Cell membrane</location>
        <topology evidence="1 9">Multi-pass membrane protein</topology>
    </subcellularLocation>
</comment>
<name>A0A212TBA3_9MICO</name>
<feature type="transmembrane region" description="Helical" evidence="9">
    <location>
        <begin position="220"/>
        <end position="238"/>
    </location>
</feature>
<evidence type="ECO:0000256" key="2">
    <source>
        <dbReference type="ARBA" id="ARBA00007783"/>
    </source>
</evidence>
<evidence type="ECO:0000256" key="5">
    <source>
        <dbReference type="ARBA" id="ARBA00022692"/>
    </source>
</evidence>
<evidence type="ECO:0000313" key="12">
    <source>
        <dbReference type="Proteomes" id="UP000198122"/>
    </source>
</evidence>
<comment type="caution">
    <text evidence="9">Lacks conserved residue(s) required for the propagation of feature annotation.</text>
</comment>
<accession>A0A212TBA3</accession>
<keyword evidence="12" id="KW-1185">Reference proteome</keyword>
<dbReference type="OrthoDB" id="9776218at2"/>
<keyword evidence="4 9" id="KW-1003">Cell membrane</keyword>
<keyword evidence="8" id="KW-0046">Antibiotic resistance</keyword>
<comment type="similarity">
    <text evidence="2 9">Belongs to the ABC-2 integral membrane protein family.</text>
</comment>
<dbReference type="InterPro" id="IPR013525">
    <property type="entry name" value="ABC2_TM"/>
</dbReference>
<evidence type="ECO:0000256" key="9">
    <source>
        <dbReference type="RuleBase" id="RU361157"/>
    </source>
</evidence>
<dbReference type="Pfam" id="PF01061">
    <property type="entry name" value="ABC2_membrane"/>
    <property type="match status" value="1"/>
</dbReference>
<dbReference type="AlphaFoldDB" id="A0A212TBA3"/>
<protein>
    <recommendedName>
        <fullName evidence="9">Transport permease protein</fullName>
    </recommendedName>
</protein>
<feature type="transmembrane region" description="Helical" evidence="9">
    <location>
        <begin position="128"/>
        <end position="152"/>
    </location>
</feature>
<evidence type="ECO:0000256" key="8">
    <source>
        <dbReference type="ARBA" id="ARBA00023251"/>
    </source>
</evidence>
<evidence type="ECO:0000256" key="1">
    <source>
        <dbReference type="ARBA" id="ARBA00004651"/>
    </source>
</evidence>
<gene>
    <name evidence="11" type="ORF">SAMN05445756_0875</name>
</gene>
<dbReference type="GO" id="GO:0046677">
    <property type="term" value="P:response to antibiotic"/>
    <property type="evidence" value="ECO:0007669"/>
    <property type="project" value="UniProtKB-KW"/>
</dbReference>
<evidence type="ECO:0000256" key="4">
    <source>
        <dbReference type="ARBA" id="ARBA00022475"/>
    </source>
</evidence>
<evidence type="ECO:0000256" key="6">
    <source>
        <dbReference type="ARBA" id="ARBA00022989"/>
    </source>
</evidence>
<dbReference type="RefSeq" id="WP_088817801.1">
    <property type="nucleotide sequence ID" value="NZ_FYEZ01000001.1"/>
</dbReference>
<dbReference type="GO" id="GO:0043190">
    <property type="term" value="C:ATP-binding cassette (ABC) transporter complex"/>
    <property type="evidence" value="ECO:0007669"/>
    <property type="project" value="InterPro"/>
</dbReference>
<keyword evidence="3 9" id="KW-0813">Transport</keyword>
<dbReference type="Proteomes" id="UP000198122">
    <property type="component" value="Unassembled WGS sequence"/>
</dbReference>
<organism evidence="11 12">
    <name type="scientific">Kytococcus aerolatus</name>
    <dbReference type="NCBI Taxonomy" id="592308"/>
    <lineage>
        <taxon>Bacteria</taxon>
        <taxon>Bacillati</taxon>
        <taxon>Actinomycetota</taxon>
        <taxon>Actinomycetes</taxon>
        <taxon>Micrococcales</taxon>
        <taxon>Kytococcaceae</taxon>
        <taxon>Kytococcus</taxon>
    </lineage>
</organism>
<dbReference type="PROSITE" id="PS51012">
    <property type="entry name" value="ABC_TM2"/>
    <property type="match status" value="1"/>
</dbReference>
<evidence type="ECO:0000256" key="3">
    <source>
        <dbReference type="ARBA" id="ARBA00022448"/>
    </source>
</evidence>
<evidence type="ECO:0000313" key="11">
    <source>
        <dbReference type="EMBL" id="SNC63285.1"/>
    </source>
</evidence>
<dbReference type="PIRSF" id="PIRSF006648">
    <property type="entry name" value="DrrB"/>
    <property type="match status" value="1"/>
</dbReference>